<dbReference type="EMBL" id="LDTE01000065">
    <property type="protein sequence ID" value="KTT98549.1"/>
    <property type="molecule type" value="Genomic_DNA"/>
</dbReference>
<comment type="similarity">
    <text evidence="2 7 8">Belongs to the GPI family.</text>
</comment>
<keyword evidence="3 7" id="KW-0312">Gluconeogenesis</keyword>
<proteinExistence type="inferred from homology"/>
<dbReference type="InterPro" id="IPR035476">
    <property type="entry name" value="SIS_PGI_1"/>
</dbReference>
<accession>A0A147ISX2</accession>
<dbReference type="Proteomes" id="UP000074072">
    <property type="component" value="Unassembled WGS sequence"/>
</dbReference>
<dbReference type="CDD" id="cd05015">
    <property type="entry name" value="SIS_PGI_1"/>
    <property type="match status" value="1"/>
</dbReference>
<name>A0A147ISX2_9SPHN</name>
<dbReference type="PANTHER" id="PTHR11469">
    <property type="entry name" value="GLUCOSE-6-PHOSPHATE ISOMERASE"/>
    <property type="match status" value="1"/>
</dbReference>
<keyword evidence="7" id="KW-0963">Cytoplasm</keyword>
<dbReference type="PANTHER" id="PTHR11469:SF1">
    <property type="entry name" value="GLUCOSE-6-PHOSPHATE ISOMERASE"/>
    <property type="match status" value="1"/>
</dbReference>
<dbReference type="PROSITE" id="PS00765">
    <property type="entry name" value="P_GLUCOSE_ISOMERASE_1"/>
    <property type="match status" value="1"/>
</dbReference>
<evidence type="ECO:0000256" key="3">
    <source>
        <dbReference type="ARBA" id="ARBA00022432"/>
    </source>
</evidence>
<dbReference type="PATRIC" id="fig|33051.4.peg.2947"/>
<comment type="caution">
    <text evidence="9">The sequence shown here is derived from an EMBL/GenBank/DDBJ whole genome shotgun (WGS) entry which is preliminary data.</text>
</comment>
<evidence type="ECO:0000313" key="9">
    <source>
        <dbReference type="EMBL" id="KTT98549.1"/>
    </source>
</evidence>
<evidence type="ECO:0000256" key="7">
    <source>
        <dbReference type="HAMAP-Rule" id="MF_00473"/>
    </source>
</evidence>
<dbReference type="InterPro" id="IPR018189">
    <property type="entry name" value="Phosphoglucose_isomerase_CS"/>
</dbReference>
<dbReference type="SUPFAM" id="SSF53697">
    <property type="entry name" value="SIS domain"/>
    <property type="match status" value="1"/>
</dbReference>
<dbReference type="EC" id="5.3.1.9" evidence="7"/>
<dbReference type="InterPro" id="IPR035482">
    <property type="entry name" value="SIS_PGI_2"/>
</dbReference>
<dbReference type="PROSITE" id="PS51463">
    <property type="entry name" value="P_GLUCOSE_ISOMERASE_3"/>
    <property type="match status" value="1"/>
</dbReference>
<keyword evidence="4 7" id="KW-0324">Glycolysis</keyword>
<comment type="function">
    <text evidence="7">Catalyzes the reversible isomerization of glucose-6-phosphate to fructose-6-phosphate.</text>
</comment>
<dbReference type="Gene3D" id="1.10.1390.10">
    <property type="match status" value="1"/>
</dbReference>
<organism evidence="9 10">
    <name type="scientific">Sphingomonas sanguinis</name>
    <dbReference type="NCBI Taxonomy" id="33051"/>
    <lineage>
        <taxon>Bacteria</taxon>
        <taxon>Pseudomonadati</taxon>
        <taxon>Pseudomonadota</taxon>
        <taxon>Alphaproteobacteria</taxon>
        <taxon>Sphingomonadales</taxon>
        <taxon>Sphingomonadaceae</taxon>
        <taxon>Sphingomonas</taxon>
    </lineage>
</organism>
<dbReference type="GO" id="GO:0097367">
    <property type="term" value="F:carbohydrate derivative binding"/>
    <property type="evidence" value="ECO:0007669"/>
    <property type="project" value="InterPro"/>
</dbReference>
<comment type="catalytic activity">
    <reaction evidence="6 7 8">
        <text>alpha-D-glucose 6-phosphate = beta-D-fructose 6-phosphate</text>
        <dbReference type="Rhea" id="RHEA:11816"/>
        <dbReference type="ChEBI" id="CHEBI:57634"/>
        <dbReference type="ChEBI" id="CHEBI:58225"/>
        <dbReference type="EC" id="5.3.1.9"/>
    </reaction>
</comment>
<dbReference type="GO" id="GO:0048029">
    <property type="term" value="F:monosaccharide binding"/>
    <property type="evidence" value="ECO:0007669"/>
    <property type="project" value="TreeGrafter"/>
</dbReference>
<feature type="active site" evidence="7">
    <location>
        <position position="470"/>
    </location>
</feature>
<comment type="pathway">
    <text evidence="7">Carbohydrate biosynthesis; gluconeogenesis.</text>
</comment>
<dbReference type="InterPro" id="IPR001672">
    <property type="entry name" value="G6P_Isomerase"/>
</dbReference>
<feature type="active site" evidence="7">
    <location>
        <position position="360"/>
    </location>
</feature>
<evidence type="ECO:0000256" key="1">
    <source>
        <dbReference type="ARBA" id="ARBA00004926"/>
    </source>
</evidence>
<dbReference type="InterPro" id="IPR046348">
    <property type="entry name" value="SIS_dom_sf"/>
</dbReference>
<dbReference type="GO" id="GO:0004347">
    <property type="term" value="F:glucose-6-phosphate isomerase activity"/>
    <property type="evidence" value="ECO:0007669"/>
    <property type="project" value="UniProtKB-UniRule"/>
</dbReference>
<dbReference type="RefSeq" id="WP_058752580.1">
    <property type="nucleotide sequence ID" value="NZ_LDTE01000065.1"/>
</dbReference>
<dbReference type="UniPathway" id="UPA00138"/>
<evidence type="ECO:0000256" key="4">
    <source>
        <dbReference type="ARBA" id="ARBA00023152"/>
    </source>
</evidence>
<evidence type="ECO:0000256" key="8">
    <source>
        <dbReference type="RuleBase" id="RU000612"/>
    </source>
</evidence>
<dbReference type="Gene3D" id="3.40.50.10490">
    <property type="entry name" value="Glucose-6-phosphate isomerase like protein, domain 1"/>
    <property type="match status" value="2"/>
</dbReference>
<dbReference type="GO" id="GO:0006096">
    <property type="term" value="P:glycolytic process"/>
    <property type="evidence" value="ECO:0007669"/>
    <property type="project" value="UniProtKB-UniRule"/>
</dbReference>
<dbReference type="PROSITE" id="PS00174">
    <property type="entry name" value="P_GLUCOSE_ISOMERASE_2"/>
    <property type="match status" value="1"/>
</dbReference>
<comment type="pathway">
    <text evidence="1 7 8">Carbohydrate degradation; glycolysis; D-glyceraldehyde 3-phosphate and glycerone phosphate from D-glucose: step 2/4.</text>
</comment>
<keyword evidence="5 7" id="KW-0413">Isomerase</keyword>
<sequence>MAADWSTIESLPQTPLLDLFANDPNRLATLSLDVAGIHFDWSKTHLTREAVAAFADLAKASGLAAKRDALFGGEVVNVTEGRAVEHTAERGEGNPESVATARASHARMRALIDAIEAEALGPIRHVLHIGIGGSALGPDLLVDALGRDSDRYDVAIVSNVDGMALEEVFKRFDPAATLLVVASKTFTTTETMLNATSALQWMTEHGVEDPYGRVIALTANPEKAVEWGVDETRILPFAESVGGRYSLWSTIGFPAALGLGWDAFEELLEGAAEMDRHFRLTDLAQNAPALAAFADLYYTQVRHAETRAPFAYDERLRLLPSYLQQLEMESNGKGVTVDGQPVGRPTAAITWGGVGTDAQHAVFQLLHQGTHLVPVEFIAVIEPGDVLSDDHHRQLLLNAFAQGAALMKGKKVDDPARSYSGDRPSSTILLDTLDPRTLGALIAFYEHRVFVNGVLLGINSFDQFGVELGKEMAKAADQGGQDFDPSTEDLIKRAFGE</sequence>
<reference evidence="9 10" key="1">
    <citation type="journal article" date="2016" name="Front. Microbiol.">
        <title>Genomic Resource of Rice Seed Associated Bacteria.</title>
        <authorList>
            <person name="Midha S."/>
            <person name="Bansal K."/>
            <person name="Sharma S."/>
            <person name="Kumar N."/>
            <person name="Patil P.P."/>
            <person name="Chaudhry V."/>
            <person name="Patil P.B."/>
        </authorList>
    </citation>
    <scope>NUCLEOTIDE SEQUENCE [LARGE SCALE GENOMIC DNA]</scope>
    <source>
        <strain evidence="9 10">SB4</strain>
    </source>
</reference>
<comment type="subcellular location">
    <subcellularLocation>
        <location evidence="7">Cytoplasm</location>
    </subcellularLocation>
</comment>
<evidence type="ECO:0000256" key="6">
    <source>
        <dbReference type="ARBA" id="ARBA00029321"/>
    </source>
</evidence>
<dbReference type="PRINTS" id="PR00662">
    <property type="entry name" value="G6PISOMERASE"/>
</dbReference>
<dbReference type="Pfam" id="PF00342">
    <property type="entry name" value="PGI"/>
    <property type="match status" value="1"/>
</dbReference>
<dbReference type="OrthoDB" id="140919at2"/>
<gene>
    <name evidence="7" type="primary">pgi</name>
    <name evidence="9" type="ORF">SB4_10975</name>
</gene>
<dbReference type="UniPathway" id="UPA00109">
    <property type="reaction ID" value="UER00181"/>
</dbReference>
<evidence type="ECO:0000256" key="5">
    <source>
        <dbReference type="ARBA" id="ARBA00023235"/>
    </source>
</evidence>
<dbReference type="GO" id="GO:0006094">
    <property type="term" value="P:gluconeogenesis"/>
    <property type="evidence" value="ECO:0007669"/>
    <property type="project" value="UniProtKB-UniRule"/>
</dbReference>
<protein>
    <recommendedName>
        <fullName evidence="7">Glucose-6-phosphate isomerase</fullName>
        <shortName evidence="7">GPI</shortName>
        <ecNumber evidence="7">5.3.1.9</ecNumber>
    </recommendedName>
    <alternativeName>
        <fullName evidence="7">Phosphoglucose isomerase</fullName>
        <shortName evidence="7">PGI</shortName>
    </alternativeName>
    <alternativeName>
        <fullName evidence="7">Phosphohexose isomerase</fullName>
        <shortName evidence="7">PHI</shortName>
    </alternativeName>
</protein>
<evidence type="ECO:0000256" key="2">
    <source>
        <dbReference type="ARBA" id="ARBA00006604"/>
    </source>
</evidence>
<dbReference type="AlphaFoldDB" id="A0A147ISX2"/>
<dbReference type="GO" id="GO:0005829">
    <property type="term" value="C:cytosol"/>
    <property type="evidence" value="ECO:0007669"/>
    <property type="project" value="TreeGrafter"/>
</dbReference>
<evidence type="ECO:0000313" key="10">
    <source>
        <dbReference type="Proteomes" id="UP000074072"/>
    </source>
</evidence>
<dbReference type="InterPro" id="IPR023096">
    <property type="entry name" value="G6P_Isomerase_C"/>
</dbReference>
<dbReference type="NCBIfam" id="NF001211">
    <property type="entry name" value="PRK00179.1"/>
    <property type="match status" value="1"/>
</dbReference>
<dbReference type="CDD" id="cd05016">
    <property type="entry name" value="SIS_PGI_2"/>
    <property type="match status" value="1"/>
</dbReference>
<feature type="active site" description="Proton donor" evidence="7">
    <location>
        <position position="329"/>
    </location>
</feature>
<dbReference type="GO" id="GO:0051156">
    <property type="term" value="P:glucose 6-phosphate metabolic process"/>
    <property type="evidence" value="ECO:0007669"/>
    <property type="project" value="TreeGrafter"/>
</dbReference>
<dbReference type="HAMAP" id="MF_00473">
    <property type="entry name" value="G6P_isomerase"/>
    <property type="match status" value="1"/>
</dbReference>